<dbReference type="InterPro" id="IPR015424">
    <property type="entry name" value="PyrdxlP-dep_Trfase"/>
</dbReference>
<comment type="pathway">
    <text evidence="6">One-carbon metabolism; tetrahydrofolate interconversion.</text>
</comment>
<feature type="binding site" evidence="6">
    <location>
        <begin position="138"/>
        <end position="140"/>
    </location>
    <ligand>
        <name>(6S)-5,6,7,8-tetrahydrofolate</name>
        <dbReference type="ChEBI" id="CHEBI:57453"/>
    </ligand>
</feature>
<evidence type="ECO:0000256" key="3">
    <source>
        <dbReference type="ARBA" id="ARBA00022563"/>
    </source>
</evidence>
<keyword evidence="6" id="KW-0963">Cytoplasm</keyword>
<evidence type="ECO:0000259" key="8">
    <source>
        <dbReference type="Pfam" id="PF00464"/>
    </source>
</evidence>
<evidence type="ECO:0000256" key="7">
    <source>
        <dbReference type="SAM" id="MobiDB-lite"/>
    </source>
</evidence>
<gene>
    <name evidence="9" type="primary">glyA2</name>
    <name evidence="6" type="synonym">glyA</name>
    <name evidence="9" type="ORF">GCM10011395_21670</name>
</gene>
<dbReference type="SUPFAM" id="SSF53383">
    <property type="entry name" value="PLP-dependent transferases"/>
    <property type="match status" value="1"/>
</dbReference>
<evidence type="ECO:0000313" key="9">
    <source>
        <dbReference type="EMBL" id="GGA50984.1"/>
    </source>
</evidence>
<dbReference type="InterPro" id="IPR019798">
    <property type="entry name" value="Ser_HO-MeTrfase_PLP_BS"/>
</dbReference>
<comment type="pathway">
    <text evidence="6">Amino-acid biosynthesis; glycine biosynthesis; glycine from L-serine: step 1/1.</text>
</comment>
<feature type="binding site" evidence="6">
    <location>
        <position position="258"/>
    </location>
    <ligand>
        <name>(6S)-5,6,7,8-tetrahydrofolate</name>
        <dbReference type="ChEBI" id="CHEBI:57453"/>
    </ligand>
</feature>
<dbReference type="InterPro" id="IPR001085">
    <property type="entry name" value="Ser_HO-MeTrfase"/>
</dbReference>
<dbReference type="Pfam" id="PF00464">
    <property type="entry name" value="SHMT"/>
    <property type="match status" value="1"/>
</dbReference>
<keyword evidence="10" id="KW-1185">Reference proteome</keyword>
<evidence type="ECO:0000256" key="2">
    <source>
        <dbReference type="ARBA" id="ARBA00006376"/>
    </source>
</evidence>
<dbReference type="NCBIfam" id="NF000586">
    <property type="entry name" value="PRK00011.1"/>
    <property type="match status" value="1"/>
</dbReference>
<keyword evidence="5 6" id="KW-0663">Pyridoxal phosphate</keyword>
<keyword evidence="4 6" id="KW-0808">Transferase</keyword>
<dbReference type="InterPro" id="IPR049943">
    <property type="entry name" value="Ser_HO-MeTrfase-like"/>
</dbReference>
<dbReference type="EMBL" id="BMDW01000012">
    <property type="protein sequence ID" value="GGA50984.1"/>
    <property type="molecule type" value="Genomic_DNA"/>
</dbReference>
<dbReference type="InterPro" id="IPR015422">
    <property type="entry name" value="PyrdxlP-dep_Trfase_small"/>
</dbReference>
<comment type="function">
    <text evidence="6">Catalyzes the reversible interconversion of serine and glycine with tetrahydrofolate (THF) serving as the one-carbon carrier. This reaction serves as the major source of one-carbon groups required for the biosynthesis of purines, thymidylate, methionine, and other important biomolecules. Also exhibits THF-independent aldolase activity toward beta-hydroxyamino acids, producing glycine and aldehydes, via a retro-aldol mechanism.</text>
</comment>
<comment type="caution">
    <text evidence="9">The sequence shown here is derived from an EMBL/GenBank/DDBJ whole genome shotgun (WGS) entry which is preliminary data.</text>
</comment>
<proteinExistence type="inferred from homology"/>
<feature type="modified residue" description="N6-(pyridoxal phosphate)lysine" evidence="6">
    <location>
        <position position="243"/>
    </location>
</feature>
<keyword evidence="6" id="KW-0028">Amino-acid biosynthesis</keyword>
<dbReference type="InterPro" id="IPR015421">
    <property type="entry name" value="PyrdxlP-dep_Trfase_major"/>
</dbReference>
<dbReference type="HAMAP" id="MF_00051">
    <property type="entry name" value="SHMT"/>
    <property type="match status" value="1"/>
</dbReference>
<dbReference type="PIRSF" id="PIRSF000412">
    <property type="entry name" value="SHMT"/>
    <property type="match status" value="1"/>
</dbReference>
<reference evidence="10" key="1">
    <citation type="journal article" date="2019" name="Int. J. Syst. Evol. Microbiol.">
        <title>The Global Catalogue of Microorganisms (GCM) 10K type strain sequencing project: providing services to taxonomists for standard genome sequencing and annotation.</title>
        <authorList>
            <consortium name="The Broad Institute Genomics Platform"/>
            <consortium name="The Broad Institute Genome Sequencing Center for Infectious Disease"/>
            <person name="Wu L."/>
            <person name="Ma J."/>
        </authorList>
    </citation>
    <scope>NUCLEOTIDE SEQUENCE [LARGE SCALE GENOMIC DNA]</scope>
    <source>
        <strain evidence="10">CGMCC 1.10106</strain>
    </source>
</reference>
<comment type="subunit">
    <text evidence="6">Homodimer.</text>
</comment>
<dbReference type="Proteomes" id="UP000618591">
    <property type="component" value="Unassembled WGS sequence"/>
</dbReference>
<dbReference type="PROSITE" id="PS00096">
    <property type="entry name" value="SHMT"/>
    <property type="match status" value="1"/>
</dbReference>
<name>A0ABQ1GVK5_9SPHN</name>
<feature type="binding site" evidence="6">
    <location>
        <position position="134"/>
    </location>
    <ligand>
        <name>(6S)-5,6,7,8-tetrahydrofolate</name>
        <dbReference type="ChEBI" id="CHEBI:57453"/>
    </ligand>
</feature>
<feature type="region of interest" description="Disordered" evidence="7">
    <location>
        <begin position="359"/>
        <end position="387"/>
    </location>
</feature>
<dbReference type="EC" id="2.1.2.1" evidence="6"/>
<evidence type="ECO:0000256" key="1">
    <source>
        <dbReference type="ARBA" id="ARBA00001933"/>
    </source>
</evidence>
<keyword evidence="3 6" id="KW-0554">One-carbon metabolism</keyword>
<accession>A0ABQ1GVK5</accession>
<evidence type="ECO:0000313" key="10">
    <source>
        <dbReference type="Proteomes" id="UP000618591"/>
    </source>
</evidence>
<dbReference type="PANTHER" id="PTHR11680">
    <property type="entry name" value="SERINE HYDROXYMETHYLTRANSFERASE"/>
    <property type="match status" value="1"/>
</dbReference>
<dbReference type="Gene3D" id="3.90.1150.10">
    <property type="entry name" value="Aspartate Aminotransferase, domain 1"/>
    <property type="match status" value="1"/>
</dbReference>
<comment type="similarity">
    <text evidence="2 6">Belongs to the SHMT family.</text>
</comment>
<dbReference type="Gene3D" id="3.40.640.10">
    <property type="entry name" value="Type I PLP-dependent aspartate aminotransferase-like (Major domain)"/>
    <property type="match status" value="1"/>
</dbReference>
<evidence type="ECO:0000256" key="5">
    <source>
        <dbReference type="ARBA" id="ARBA00022898"/>
    </source>
</evidence>
<feature type="domain" description="Serine hydroxymethyltransferase-like" evidence="8">
    <location>
        <begin position="21"/>
        <end position="398"/>
    </location>
</feature>
<comment type="subcellular location">
    <subcellularLocation>
        <location evidence="6">Cytoplasm</location>
    </subcellularLocation>
</comment>
<dbReference type="InterPro" id="IPR039429">
    <property type="entry name" value="SHMT-like_dom"/>
</dbReference>
<evidence type="ECO:0000256" key="4">
    <source>
        <dbReference type="ARBA" id="ARBA00022679"/>
    </source>
</evidence>
<comment type="catalytic activity">
    <reaction evidence="6">
        <text>(6R)-5,10-methylene-5,6,7,8-tetrahydrofolate + glycine + H2O = (6S)-5,6,7,8-tetrahydrofolate + L-serine</text>
        <dbReference type="Rhea" id="RHEA:15481"/>
        <dbReference type="ChEBI" id="CHEBI:15377"/>
        <dbReference type="ChEBI" id="CHEBI:15636"/>
        <dbReference type="ChEBI" id="CHEBI:33384"/>
        <dbReference type="ChEBI" id="CHEBI:57305"/>
        <dbReference type="ChEBI" id="CHEBI:57453"/>
        <dbReference type="EC" id="2.1.2.1"/>
    </reaction>
</comment>
<comment type="caution">
    <text evidence="6">Lacks conserved residue(s) required for the propagation of feature annotation.</text>
</comment>
<evidence type="ECO:0000256" key="6">
    <source>
        <dbReference type="HAMAP-Rule" id="MF_00051"/>
    </source>
</evidence>
<organism evidence="9 10">
    <name type="scientific">Sphingomonas psychrolutea</name>
    <dbReference type="NCBI Taxonomy" id="1259676"/>
    <lineage>
        <taxon>Bacteria</taxon>
        <taxon>Pseudomonadati</taxon>
        <taxon>Pseudomonadota</taxon>
        <taxon>Alphaproteobacteria</taxon>
        <taxon>Sphingomonadales</taxon>
        <taxon>Sphingomonadaceae</taxon>
        <taxon>Sphingomonas</taxon>
    </lineage>
</organism>
<dbReference type="RefSeq" id="WP_188447342.1">
    <property type="nucleotide sequence ID" value="NZ_BMDW01000012.1"/>
</dbReference>
<sequence length="437" mass="46308">MSTNPTTLHDLQPDGFFTRGLAEADPAVFGGVRDELKREQTQIELIASENIVSKAVLEAQGSVFTNKYAEGYPGKRYYQGCHPSDLVEQLAIDRAKELFGCAYANVQPHSGAQANGAVMLALVKPGETILGMSLDAGGHLTHGARAAMSGKWFNAIQYGVDPVTHLIDFDEVATLAREHKPKLIIAGGSAYPRQIDFAKFRAIADEVGAYFLVDMAHFAGLVAAKLHPSPFPHAHIATTTTHKTLRGPRGGMILSDDEALGKKLNSAVFPGLQGGPLMHVIAAKAVAFGEALQPGYKSYIAAVMENAKVLAATLKERGCNIVSGGTDTHLALVDLTPLGVTGKDADEALERAGITCNKNGIPGDPLPPTKTSGIRVGTPAGTTRGFGPAEFREIGNMVADVLDGLRKNGEQGDAQVEAAVRARVTLLCHRFPIYPEA</sequence>
<protein>
    <recommendedName>
        <fullName evidence="6">Serine hydroxymethyltransferase</fullName>
        <shortName evidence="6">SHMT</shortName>
        <shortName evidence="6">Serine methylase</shortName>
        <ecNumber evidence="6">2.1.2.1</ecNumber>
    </recommendedName>
</protein>
<dbReference type="PANTHER" id="PTHR11680:SF35">
    <property type="entry name" value="SERINE HYDROXYMETHYLTRANSFERASE 1"/>
    <property type="match status" value="1"/>
</dbReference>
<comment type="cofactor">
    <cofactor evidence="1 6">
        <name>pyridoxal 5'-phosphate</name>
        <dbReference type="ChEBI" id="CHEBI:597326"/>
    </cofactor>
</comment>
<dbReference type="CDD" id="cd00378">
    <property type="entry name" value="SHMT"/>
    <property type="match status" value="1"/>
</dbReference>
<feature type="site" description="Plays an important role in substrate specificity" evidence="6">
    <location>
        <position position="242"/>
    </location>
</feature>